<dbReference type="Pfam" id="PF10035">
    <property type="entry name" value="DUF2179"/>
    <property type="match status" value="1"/>
</dbReference>
<proteinExistence type="predicted"/>
<evidence type="ECO:0000256" key="6">
    <source>
        <dbReference type="SAM" id="Phobius"/>
    </source>
</evidence>
<comment type="subcellular location">
    <subcellularLocation>
        <location evidence="1">Cell membrane</location>
        <topology evidence="1">Multi-pass membrane protein</topology>
    </subcellularLocation>
</comment>
<keyword evidence="2" id="KW-1003">Cell membrane</keyword>
<name>A0A517TW18_9BACT</name>
<evidence type="ECO:0000256" key="1">
    <source>
        <dbReference type="ARBA" id="ARBA00004651"/>
    </source>
</evidence>
<reference evidence="9 10" key="1">
    <citation type="submission" date="2019-02" db="EMBL/GenBank/DDBJ databases">
        <title>Deep-cultivation of Planctomycetes and their phenomic and genomic characterization uncovers novel biology.</title>
        <authorList>
            <person name="Wiegand S."/>
            <person name="Jogler M."/>
            <person name="Boedeker C."/>
            <person name="Pinto D."/>
            <person name="Vollmers J."/>
            <person name="Rivas-Marin E."/>
            <person name="Kohn T."/>
            <person name="Peeters S.H."/>
            <person name="Heuer A."/>
            <person name="Rast P."/>
            <person name="Oberbeckmann S."/>
            <person name="Bunk B."/>
            <person name="Jeske O."/>
            <person name="Meyerdierks A."/>
            <person name="Storesund J.E."/>
            <person name="Kallscheuer N."/>
            <person name="Luecker S."/>
            <person name="Lage O.M."/>
            <person name="Pohl T."/>
            <person name="Merkel B.J."/>
            <person name="Hornburger P."/>
            <person name="Mueller R.-W."/>
            <person name="Bruemmer F."/>
            <person name="Labrenz M."/>
            <person name="Spormann A.M."/>
            <person name="Op den Camp H."/>
            <person name="Overmann J."/>
            <person name="Amann R."/>
            <person name="Jetten M.S.M."/>
            <person name="Mascher T."/>
            <person name="Medema M.H."/>
            <person name="Devos D.P."/>
            <person name="Kaster A.-K."/>
            <person name="Ovreas L."/>
            <person name="Rohde M."/>
            <person name="Galperin M.Y."/>
            <person name="Jogler C."/>
        </authorList>
    </citation>
    <scope>NUCLEOTIDE SEQUENCE [LARGE SCALE GENOMIC DNA]</scope>
    <source>
        <strain evidence="9 10">I41</strain>
    </source>
</reference>
<evidence type="ECO:0000313" key="9">
    <source>
        <dbReference type="EMBL" id="QDT72569.1"/>
    </source>
</evidence>
<accession>A0A517TW18</accession>
<feature type="transmembrane region" description="Helical" evidence="6">
    <location>
        <begin position="68"/>
        <end position="86"/>
    </location>
</feature>
<dbReference type="CDD" id="cd16381">
    <property type="entry name" value="YitT_C_like_1"/>
    <property type="match status" value="1"/>
</dbReference>
<dbReference type="PANTHER" id="PTHR40060:SF1">
    <property type="entry name" value="UPF0316 PROTEIN YEBE"/>
    <property type="match status" value="1"/>
</dbReference>
<feature type="domain" description="DUF2179" evidence="7">
    <location>
        <begin position="122"/>
        <end position="171"/>
    </location>
</feature>
<protein>
    <submittedName>
        <fullName evidence="9">Uncharacterized protein</fullName>
    </submittedName>
</protein>
<evidence type="ECO:0000256" key="3">
    <source>
        <dbReference type="ARBA" id="ARBA00022692"/>
    </source>
</evidence>
<dbReference type="OrthoDB" id="48231at2"/>
<evidence type="ECO:0000256" key="2">
    <source>
        <dbReference type="ARBA" id="ARBA00022475"/>
    </source>
</evidence>
<keyword evidence="5 6" id="KW-0472">Membrane</keyword>
<feature type="transmembrane region" description="Helical" evidence="6">
    <location>
        <begin position="41"/>
        <end position="62"/>
    </location>
</feature>
<evidence type="ECO:0000256" key="4">
    <source>
        <dbReference type="ARBA" id="ARBA00022989"/>
    </source>
</evidence>
<dbReference type="GO" id="GO:0005886">
    <property type="term" value="C:plasma membrane"/>
    <property type="evidence" value="ECO:0007669"/>
    <property type="project" value="UniProtKB-SubCell"/>
</dbReference>
<dbReference type="PANTHER" id="PTHR40060">
    <property type="entry name" value="UPF0316 PROTEIN YEBE"/>
    <property type="match status" value="1"/>
</dbReference>
<evidence type="ECO:0000259" key="7">
    <source>
        <dbReference type="Pfam" id="PF10035"/>
    </source>
</evidence>
<evidence type="ECO:0000313" key="10">
    <source>
        <dbReference type="Proteomes" id="UP000317909"/>
    </source>
</evidence>
<dbReference type="AlphaFoldDB" id="A0A517TW18"/>
<sequence>METLVALHPVVAALVIFALRIIDVSLGTLRTISVVQGRVKLSVLLGFFETFVWLTAVAQALMGIEKNPLLMLAYCGGFAAGNAVGIQIERKIAMGIVVIRMFSSQAGGAIASALSIAGWHPTTFQGIGADGPNTMIFVIAPRRRTSDLLETARGVDPHIYYSVDLVREYHGGATAALSTPADWRAIFRMRK</sequence>
<keyword evidence="4 6" id="KW-1133">Transmembrane helix</keyword>
<feature type="domain" description="DUF5698" evidence="8">
    <location>
        <begin position="28"/>
        <end position="86"/>
    </location>
</feature>
<keyword evidence="10" id="KW-1185">Reference proteome</keyword>
<evidence type="ECO:0000256" key="5">
    <source>
        <dbReference type="ARBA" id="ARBA00023136"/>
    </source>
</evidence>
<keyword evidence="3 6" id="KW-0812">Transmembrane</keyword>
<dbReference type="Proteomes" id="UP000317909">
    <property type="component" value="Chromosome"/>
</dbReference>
<dbReference type="KEGG" id="llh:I41_17490"/>
<dbReference type="Pfam" id="PF18955">
    <property type="entry name" value="DUF5698"/>
    <property type="match status" value="1"/>
</dbReference>
<feature type="transmembrane region" description="Helical" evidence="6">
    <location>
        <begin position="6"/>
        <end position="29"/>
    </location>
</feature>
<dbReference type="InterPro" id="IPR044035">
    <property type="entry name" value="DUF5698"/>
</dbReference>
<dbReference type="InterPro" id="IPR022930">
    <property type="entry name" value="UPF0316"/>
</dbReference>
<dbReference type="RefSeq" id="WP_145432128.1">
    <property type="nucleotide sequence ID" value="NZ_CP036339.1"/>
</dbReference>
<evidence type="ECO:0000259" key="8">
    <source>
        <dbReference type="Pfam" id="PF18955"/>
    </source>
</evidence>
<gene>
    <name evidence="9" type="ORF">I41_17490</name>
</gene>
<dbReference type="EMBL" id="CP036339">
    <property type="protein sequence ID" value="QDT72569.1"/>
    <property type="molecule type" value="Genomic_DNA"/>
</dbReference>
<dbReference type="InterPro" id="IPR019264">
    <property type="entry name" value="DUF2179"/>
</dbReference>
<organism evidence="9 10">
    <name type="scientific">Lacipirellula limnantheis</name>
    <dbReference type="NCBI Taxonomy" id="2528024"/>
    <lineage>
        <taxon>Bacteria</taxon>
        <taxon>Pseudomonadati</taxon>
        <taxon>Planctomycetota</taxon>
        <taxon>Planctomycetia</taxon>
        <taxon>Pirellulales</taxon>
        <taxon>Lacipirellulaceae</taxon>
        <taxon>Lacipirellula</taxon>
    </lineage>
</organism>